<dbReference type="GO" id="GO:0005737">
    <property type="term" value="C:cytoplasm"/>
    <property type="evidence" value="ECO:0007669"/>
    <property type="project" value="UniProtKB-SubCell"/>
</dbReference>
<feature type="domain" description="C2" evidence="20">
    <location>
        <begin position="1"/>
        <end position="127"/>
    </location>
</feature>
<dbReference type="CTD" id="20246163"/>
<evidence type="ECO:0000256" key="12">
    <source>
        <dbReference type="ARBA" id="ARBA00022949"/>
    </source>
</evidence>
<evidence type="ECO:0000259" key="21">
    <source>
        <dbReference type="PROSITE" id="PS50234"/>
    </source>
</evidence>
<feature type="domain" description="C2" evidence="20">
    <location>
        <begin position="135"/>
        <end position="260"/>
    </location>
</feature>
<dbReference type="SUPFAM" id="SSF49562">
    <property type="entry name" value="C2 domain (Calcium/lipid-binding domain, CaLB)"/>
    <property type="match status" value="2"/>
</dbReference>
<dbReference type="GO" id="GO:0071277">
    <property type="term" value="P:cellular response to calcium ion"/>
    <property type="evidence" value="ECO:0007669"/>
    <property type="project" value="TreeGrafter"/>
</dbReference>
<dbReference type="PROSITE" id="PS50004">
    <property type="entry name" value="C2"/>
    <property type="match status" value="2"/>
</dbReference>
<evidence type="ECO:0000256" key="6">
    <source>
        <dbReference type="ARBA" id="ARBA00022475"/>
    </source>
</evidence>
<evidence type="ECO:0000256" key="19">
    <source>
        <dbReference type="SAM" id="MobiDB-lite"/>
    </source>
</evidence>
<dbReference type="AlphaFoldDB" id="V4BR80"/>
<dbReference type="PROSITE" id="PS50234">
    <property type="entry name" value="VWFA"/>
    <property type="match status" value="1"/>
</dbReference>
<dbReference type="InterPro" id="IPR002035">
    <property type="entry name" value="VWF_A"/>
</dbReference>
<evidence type="ECO:0000256" key="4">
    <source>
        <dbReference type="ARBA" id="ARBA00004496"/>
    </source>
</evidence>
<keyword evidence="8" id="KW-0597">Phosphoprotein</keyword>
<keyword evidence="14" id="KW-0539">Nucleus</keyword>
<evidence type="ECO:0000256" key="3">
    <source>
        <dbReference type="ARBA" id="ARBA00004246"/>
    </source>
</evidence>
<dbReference type="GeneID" id="20246163"/>
<dbReference type="Pfam" id="PF07002">
    <property type="entry name" value="Copine"/>
    <property type="match status" value="1"/>
</dbReference>
<evidence type="ECO:0000256" key="16">
    <source>
        <dbReference type="ARBA" id="ARBA00065466"/>
    </source>
</evidence>
<evidence type="ECO:0000256" key="1">
    <source>
        <dbReference type="ARBA" id="ARBA00004123"/>
    </source>
</evidence>
<protein>
    <recommendedName>
        <fullName evidence="17">Copine-3</fullName>
    </recommendedName>
    <alternativeName>
        <fullName evidence="18">Copine III</fullName>
    </alternativeName>
</protein>
<evidence type="ECO:0000256" key="15">
    <source>
        <dbReference type="ARBA" id="ARBA00058857"/>
    </source>
</evidence>
<dbReference type="SUPFAM" id="SSF53300">
    <property type="entry name" value="vWA-like"/>
    <property type="match status" value="1"/>
</dbReference>
<comment type="subunit">
    <text evidence="16">Monomer. Interacts with ERBB2 (preferentially with the tyrosine phosphorylated form); this interaction occurs at the cell membrane and is increased in a growth factor heregulin-dependent manner. Interacts with SHC1; this interaction may mediate the binding of CPNE3 with ERBB2. Interacts with RACK1.</text>
</comment>
<keyword evidence="12" id="KW-0965">Cell junction</keyword>
<dbReference type="EMBL" id="KB202283">
    <property type="protein sequence ID" value="ESO91349.1"/>
    <property type="molecule type" value="Genomic_DNA"/>
</dbReference>
<dbReference type="PANTHER" id="PTHR10857:SF106">
    <property type="entry name" value="C2 DOMAIN-CONTAINING PROTEIN"/>
    <property type="match status" value="1"/>
</dbReference>
<dbReference type="OMA" id="MVHETEF"/>
<evidence type="ECO:0000256" key="18">
    <source>
        <dbReference type="ARBA" id="ARBA00076171"/>
    </source>
</evidence>
<dbReference type="CDD" id="cd01459">
    <property type="entry name" value="vWA_copine_like"/>
    <property type="match status" value="1"/>
</dbReference>
<dbReference type="InterPro" id="IPR000008">
    <property type="entry name" value="C2_dom"/>
</dbReference>
<dbReference type="CDD" id="cd04047">
    <property type="entry name" value="C2B_Copine"/>
    <property type="match status" value="1"/>
</dbReference>
<evidence type="ECO:0000313" key="22">
    <source>
        <dbReference type="EMBL" id="ESO91349.1"/>
    </source>
</evidence>
<evidence type="ECO:0000313" key="23">
    <source>
        <dbReference type="Proteomes" id="UP000030746"/>
    </source>
</evidence>
<keyword evidence="23" id="KW-1185">Reference proteome</keyword>
<dbReference type="Gene3D" id="3.40.50.410">
    <property type="entry name" value="von Willebrand factor, type A domain"/>
    <property type="match status" value="1"/>
</dbReference>
<sequence>MATINNQFQSGTAAIPCSRVEISVSCRKLRDCDVISKSDPMCVLFMLDLKPHQYREIARTECINDNLNPDFVKKFEIDYYFEENQKLKFEIYDVDSDKRKLSDHDFLGKLECSLGEIVGSHGSCLKRKLVGPATDNGAIIVRAEEILACKEVINMHIKGSDLDKKDFFGKSDPYLTISRANEDSSYTVVHKTEFIKNTLNPTWKPFQIKGSTLCNSDHNRTIKFICNDWNSDGSVDLIGEFDTNVLELIQGHKKSFEVIYKQKKAKKKKNYKNSGIITFLNFGIEQQHSFIDYIRGGMQMNFTVAIDFTASNGNPHDPTSLHYLSPYHLNQYAAAITSVGEIIQDYDSDKLFPALGFGARLPNNAVSHEFALNFNPNNPYCNGVQGVLQAYYNAIRHVQLYGPTNFAPVINHVSQFAATVLDGSQYFVLLIITDGIITDYSKTVDAIVRASTLPMSIIIVGVGDANFEEMEKLDGDDVRLSSQGKYAERDIVQFVPFRNFLSNGVNVESQARLAKEVLREIPHQVRSFMSKRGIAPRPPLHRSDSLSNVANVPSAPPPAYSSDMTGLPSTPPYQQ</sequence>
<evidence type="ECO:0000256" key="2">
    <source>
        <dbReference type="ARBA" id="ARBA00004236"/>
    </source>
</evidence>
<feature type="domain" description="VWFA" evidence="21">
    <location>
        <begin position="301"/>
        <end position="505"/>
    </location>
</feature>
<evidence type="ECO:0000256" key="14">
    <source>
        <dbReference type="ARBA" id="ARBA00023242"/>
    </source>
</evidence>
<dbReference type="GO" id="GO:0046872">
    <property type="term" value="F:metal ion binding"/>
    <property type="evidence" value="ECO:0007669"/>
    <property type="project" value="UniProtKB-KW"/>
</dbReference>
<proteinExistence type="inferred from homology"/>
<evidence type="ECO:0000256" key="13">
    <source>
        <dbReference type="ARBA" id="ARBA00023136"/>
    </source>
</evidence>
<keyword evidence="11" id="KW-0106">Calcium</keyword>
<dbReference type="STRING" id="225164.V4BR80"/>
<comment type="subcellular location">
    <subcellularLocation>
        <location evidence="3">Cell junction</location>
        <location evidence="3">Focal adhesion</location>
    </subcellularLocation>
    <subcellularLocation>
        <location evidence="2">Cell membrane</location>
    </subcellularLocation>
    <subcellularLocation>
        <location evidence="4">Cytoplasm</location>
    </subcellularLocation>
    <subcellularLocation>
        <location evidence="1">Nucleus</location>
    </subcellularLocation>
</comment>
<name>V4BR80_LOTGI</name>
<dbReference type="PANTHER" id="PTHR10857">
    <property type="entry name" value="COPINE"/>
    <property type="match status" value="1"/>
</dbReference>
<dbReference type="CDD" id="cd04048">
    <property type="entry name" value="C2A_Copine"/>
    <property type="match status" value="1"/>
</dbReference>
<dbReference type="GO" id="GO:0005634">
    <property type="term" value="C:nucleus"/>
    <property type="evidence" value="ECO:0007669"/>
    <property type="project" value="UniProtKB-SubCell"/>
</dbReference>
<dbReference type="SMART" id="SM00327">
    <property type="entry name" value="VWA"/>
    <property type="match status" value="1"/>
</dbReference>
<dbReference type="FunFam" id="2.60.40.150:FF:000042">
    <property type="entry name" value="Copine 3"/>
    <property type="match status" value="1"/>
</dbReference>
<dbReference type="SMART" id="SM00239">
    <property type="entry name" value="C2"/>
    <property type="match status" value="2"/>
</dbReference>
<evidence type="ECO:0000256" key="8">
    <source>
        <dbReference type="ARBA" id="ARBA00022553"/>
    </source>
</evidence>
<dbReference type="FunFam" id="2.60.40.150:FF:000099">
    <property type="entry name" value="Copine 3"/>
    <property type="match status" value="1"/>
</dbReference>
<keyword evidence="6" id="KW-1003">Cell membrane</keyword>
<dbReference type="InterPro" id="IPR035892">
    <property type="entry name" value="C2_domain_sf"/>
</dbReference>
<dbReference type="KEGG" id="lgi:LOTGIDRAFT_209681"/>
<evidence type="ECO:0000256" key="9">
    <source>
        <dbReference type="ARBA" id="ARBA00022723"/>
    </source>
</evidence>
<dbReference type="Gene3D" id="2.60.40.150">
    <property type="entry name" value="C2 domain"/>
    <property type="match status" value="2"/>
</dbReference>
<dbReference type="Pfam" id="PF00168">
    <property type="entry name" value="C2"/>
    <property type="match status" value="2"/>
</dbReference>
<evidence type="ECO:0000256" key="7">
    <source>
        <dbReference type="ARBA" id="ARBA00022490"/>
    </source>
</evidence>
<accession>V4BR80</accession>
<feature type="region of interest" description="Disordered" evidence="19">
    <location>
        <begin position="530"/>
        <end position="575"/>
    </location>
</feature>
<gene>
    <name evidence="22" type="ORF">LOTGIDRAFT_209681</name>
</gene>
<dbReference type="OrthoDB" id="5855668at2759"/>
<keyword evidence="10" id="KW-0677">Repeat</keyword>
<dbReference type="Proteomes" id="UP000030746">
    <property type="component" value="Unassembled WGS sequence"/>
</dbReference>
<evidence type="ECO:0000256" key="10">
    <source>
        <dbReference type="ARBA" id="ARBA00022737"/>
    </source>
</evidence>
<dbReference type="InterPro" id="IPR037768">
    <property type="entry name" value="C2B_Copine"/>
</dbReference>
<dbReference type="InterPro" id="IPR045052">
    <property type="entry name" value="Copine"/>
</dbReference>
<reference evidence="22 23" key="1">
    <citation type="journal article" date="2013" name="Nature">
        <title>Insights into bilaterian evolution from three spiralian genomes.</title>
        <authorList>
            <person name="Simakov O."/>
            <person name="Marletaz F."/>
            <person name="Cho S.J."/>
            <person name="Edsinger-Gonzales E."/>
            <person name="Havlak P."/>
            <person name="Hellsten U."/>
            <person name="Kuo D.H."/>
            <person name="Larsson T."/>
            <person name="Lv J."/>
            <person name="Arendt D."/>
            <person name="Savage R."/>
            <person name="Osoegawa K."/>
            <person name="de Jong P."/>
            <person name="Grimwood J."/>
            <person name="Chapman J.A."/>
            <person name="Shapiro H."/>
            <person name="Aerts A."/>
            <person name="Otillar R.P."/>
            <person name="Terry A.Y."/>
            <person name="Boore J.L."/>
            <person name="Grigoriev I.V."/>
            <person name="Lindberg D.R."/>
            <person name="Seaver E.C."/>
            <person name="Weisblat D.A."/>
            <person name="Putnam N.H."/>
            <person name="Rokhsar D.S."/>
        </authorList>
    </citation>
    <scope>NUCLEOTIDE SEQUENCE [LARGE SCALE GENOMIC DNA]</scope>
</reference>
<dbReference type="RefSeq" id="XP_009058044.1">
    <property type="nucleotide sequence ID" value="XM_009059796.1"/>
</dbReference>
<evidence type="ECO:0000256" key="5">
    <source>
        <dbReference type="ARBA" id="ARBA00009048"/>
    </source>
</evidence>
<comment type="function">
    <text evidence="15">Calcium-dependent phospholipid-binding protein that plays a role in ERBB2-mediated tumor cell migration in response to growth factor heregulin stimulation.</text>
</comment>
<evidence type="ECO:0000256" key="17">
    <source>
        <dbReference type="ARBA" id="ARBA00074834"/>
    </source>
</evidence>
<keyword evidence="7" id="KW-0963">Cytoplasm</keyword>
<evidence type="ECO:0000259" key="20">
    <source>
        <dbReference type="PROSITE" id="PS50004"/>
    </source>
</evidence>
<organism evidence="22 23">
    <name type="scientific">Lottia gigantea</name>
    <name type="common">Giant owl limpet</name>
    <dbReference type="NCBI Taxonomy" id="225164"/>
    <lineage>
        <taxon>Eukaryota</taxon>
        <taxon>Metazoa</taxon>
        <taxon>Spiralia</taxon>
        <taxon>Lophotrochozoa</taxon>
        <taxon>Mollusca</taxon>
        <taxon>Gastropoda</taxon>
        <taxon>Patellogastropoda</taxon>
        <taxon>Lottioidea</taxon>
        <taxon>Lottiidae</taxon>
        <taxon>Lottia</taxon>
    </lineage>
</organism>
<dbReference type="HOGENOM" id="CLU_020452_3_2_1"/>
<comment type="similarity">
    <text evidence="5">Belongs to the copine family.</text>
</comment>
<evidence type="ECO:0000256" key="11">
    <source>
        <dbReference type="ARBA" id="ARBA00022837"/>
    </source>
</evidence>
<dbReference type="InterPro" id="IPR010734">
    <property type="entry name" value="Copine_C"/>
</dbReference>
<dbReference type="GO" id="GO:0005925">
    <property type="term" value="C:focal adhesion"/>
    <property type="evidence" value="ECO:0007669"/>
    <property type="project" value="UniProtKB-SubCell"/>
</dbReference>
<dbReference type="GO" id="GO:0005544">
    <property type="term" value="F:calcium-dependent phospholipid binding"/>
    <property type="evidence" value="ECO:0007669"/>
    <property type="project" value="InterPro"/>
</dbReference>
<dbReference type="GO" id="GO:0005886">
    <property type="term" value="C:plasma membrane"/>
    <property type="evidence" value="ECO:0007669"/>
    <property type="project" value="UniProtKB-SubCell"/>
</dbReference>
<keyword evidence="9" id="KW-0479">Metal-binding</keyword>
<keyword evidence="13" id="KW-0472">Membrane</keyword>
<dbReference type="InterPro" id="IPR036465">
    <property type="entry name" value="vWFA_dom_sf"/>
</dbReference>